<dbReference type="GeneID" id="25734829"/>
<dbReference type="KEGG" id="mng:MNEG_1951"/>
<accession>A0A0D2MTW9</accession>
<dbReference type="STRING" id="145388.A0A0D2MTW9"/>
<proteinExistence type="predicted"/>
<name>A0A0D2MTW9_9CHLO</name>
<feature type="region of interest" description="Disordered" evidence="1">
    <location>
        <begin position="199"/>
        <end position="255"/>
    </location>
</feature>
<evidence type="ECO:0000256" key="1">
    <source>
        <dbReference type="SAM" id="MobiDB-lite"/>
    </source>
</evidence>
<organism evidence="3 4">
    <name type="scientific">Monoraphidium neglectum</name>
    <dbReference type="NCBI Taxonomy" id="145388"/>
    <lineage>
        <taxon>Eukaryota</taxon>
        <taxon>Viridiplantae</taxon>
        <taxon>Chlorophyta</taxon>
        <taxon>core chlorophytes</taxon>
        <taxon>Chlorophyceae</taxon>
        <taxon>CS clade</taxon>
        <taxon>Sphaeropleales</taxon>
        <taxon>Selenastraceae</taxon>
        <taxon>Monoraphidium</taxon>
    </lineage>
</organism>
<dbReference type="OrthoDB" id="192915at2759"/>
<gene>
    <name evidence="3" type="ORF">MNEG_1951</name>
</gene>
<dbReference type="Pfam" id="PF11938">
    <property type="entry name" value="DUF3456"/>
    <property type="match status" value="1"/>
</dbReference>
<dbReference type="InterPro" id="IPR021852">
    <property type="entry name" value="DUF3456"/>
</dbReference>
<dbReference type="AlphaFoldDB" id="A0A0D2MTW9"/>
<dbReference type="Proteomes" id="UP000054498">
    <property type="component" value="Unassembled WGS sequence"/>
</dbReference>
<feature type="compositionally biased region" description="Low complexity" evidence="1">
    <location>
        <begin position="231"/>
        <end position="244"/>
    </location>
</feature>
<feature type="compositionally biased region" description="Basic and acidic residues" evidence="1">
    <location>
        <begin position="245"/>
        <end position="255"/>
    </location>
</feature>
<protein>
    <recommendedName>
        <fullName evidence="2">DUF3456 domain-containing protein</fullName>
    </recommendedName>
</protein>
<evidence type="ECO:0000313" key="3">
    <source>
        <dbReference type="EMBL" id="KIZ06010.1"/>
    </source>
</evidence>
<dbReference type="EMBL" id="KK100427">
    <property type="protein sequence ID" value="KIZ06010.1"/>
    <property type="molecule type" value="Genomic_DNA"/>
</dbReference>
<reference evidence="3 4" key="1">
    <citation type="journal article" date="2013" name="BMC Genomics">
        <title>Reconstruction of the lipid metabolism for the microalga Monoraphidium neglectum from its genome sequence reveals characteristics suitable for biofuel production.</title>
        <authorList>
            <person name="Bogen C."/>
            <person name="Al-Dilaimi A."/>
            <person name="Albersmeier A."/>
            <person name="Wichmann J."/>
            <person name="Grundmann M."/>
            <person name="Rupp O."/>
            <person name="Lauersen K.J."/>
            <person name="Blifernez-Klassen O."/>
            <person name="Kalinowski J."/>
            <person name="Goesmann A."/>
            <person name="Mussgnug J.H."/>
            <person name="Kruse O."/>
        </authorList>
    </citation>
    <scope>NUCLEOTIDE SEQUENCE [LARGE SCALE GENOMIC DNA]</scope>
    <source>
        <strain evidence="3 4">SAG 48.87</strain>
    </source>
</reference>
<evidence type="ECO:0000313" key="4">
    <source>
        <dbReference type="Proteomes" id="UP000054498"/>
    </source>
</evidence>
<evidence type="ECO:0000259" key="2">
    <source>
        <dbReference type="Pfam" id="PF11938"/>
    </source>
</evidence>
<dbReference type="RefSeq" id="XP_013905029.1">
    <property type="nucleotide sequence ID" value="XM_014049575.1"/>
</dbReference>
<sequence>MEHSCALFLAEGAELQRRLDAERPRNHLDLRHRLDKHGKRYGKVIAYKLSELRAVELLDNLCDDTGDSNLMIRVTEEPLPADAAPANAGSATKRRALKVWARSKGDDSRLGDIGGRRPYGEEEKQQHKELTNFCSALVDRHEDEIIEALQNDDFGTEQGVAPVLCERIAKRCKEDEVASIEERLEAIIERRKQVLIPPEATFSSAEAEEGAKVQSQEGSHETVAAHGGEGSSEPMPEGEAAAAALREDSDKKVEL</sequence>
<feature type="region of interest" description="Disordered" evidence="1">
    <location>
        <begin position="105"/>
        <end position="126"/>
    </location>
</feature>
<feature type="domain" description="DUF3456" evidence="2">
    <location>
        <begin position="13"/>
        <end position="172"/>
    </location>
</feature>
<keyword evidence="4" id="KW-1185">Reference proteome</keyword>